<proteinExistence type="predicted"/>
<evidence type="ECO:0000313" key="2">
    <source>
        <dbReference type="Proteomes" id="UP000821845"/>
    </source>
</evidence>
<organism evidence="1 2">
    <name type="scientific">Hyalomma asiaticum</name>
    <name type="common">Tick</name>
    <dbReference type="NCBI Taxonomy" id="266040"/>
    <lineage>
        <taxon>Eukaryota</taxon>
        <taxon>Metazoa</taxon>
        <taxon>Ecdysozoa</taxon>
        <taxon>Arthropoda</taxon>
        <taxon>Chelicerata</taxon>
        <taxon>Arachnida</taxon>
        <taxon>Acari</taxon>
        <taxon>Parasitiformes</taxon>
        <taxon>Ixodida</taxon>
        <taxon>Ixodoidea</taxon>
        <taxon>Ixodidae</taxon>
        <taxon>Hyalomminae</taxon>
        <taxon>Hyalomma</taxon>
    </lineage>
</organism>
<keyword evidence="2" id="KW-1185">Reference proteome</keyword>
<reference evidence="1" key="1">
    <citation type="submission" date="2020-05" db="EMBL/GenBank/DDBJ databases">
        <title>Large-scale comparative analyses of tick genomes elucidate their genetic diversity and vector capacities.</title>
        <authorList>
            <person name="Jia N."/>
            <person name="Wang J."/>
            <person name="Shi W."/>
            <person name="Du L."/>
            <person name="Sun Y."/>
            <person name="Zhan W."/>
            <person name="Jiang J."/>
            <person name="Wang Q."/>
            <person name="Zhang B."/>
            <person name="Ji P."/>
            <person name="Sakyi L.B."/>
            <person name="Cui X."/>
            <person name="Yuan T."/>
            <person name="Jiang B."/>
            <person name="Yang W."/>
            <person name="Lam T.T.-Y."/>
            <person name="Chang Q."/>
            <person name="Ding S."/>
            <person name="Wang X."/>
            <person name="Zhu J."/>
            <person name="Ruan X."/>
            <person name="Zhao L."/>
            <person name="Wei J."/>
            <person name="Que T."/>
            <person name="Du C."/>
            <person name="Cheng J."/>
            <person name="Dai P."/>
            <person name="Han X."/>
            <person name="Huang E."/>
            <person name="Gao Y."/>
            <person name="Liu J."/>
            <person name="Shao H."/>
            <person name="Ye R."/>
            <person name="Li L."/>
            <person name="Wei W."/>
            <person name="Wang X."/>
            <person name="Wang C."/>
            <person name="Yang T."/>
            <person name="Huo Q."/>
            <person name="Li W."/>
            <person name="Guo W."/>
            <person name="Chen H."/>
            <person name="Zhou L."/>
            <person name="Ni X."/>
            <person name="Tian J."/>
            <person name="Zhou Y."/>
            <person name="Sheng Y."/>
            <person name="Liu T."/>
            <person name="Pan Y."/>
            <person name="Xia L."/>
            <person name="Li J."/>
            <person name="Zhao F."/>
            <person name="Cao W."/>
        </authorList>
    </citation>
    <scope>NUCLEOTIDE SEQUENCE</scope>
    <source>
        <strain evidence="1">Hyas-2018</strain>
    </source>
</reference>
<name>A0ACB7SKS0_HYAAI</name>
<sequence length="120" mass="13628">MCVPSDGYAEEGHPTGDRQPEWDKVRADRRLWHHHRLPVVPGRRRVCAYSSRSAQAAPSLSPRPAPFLSLLDDGCLYRRRSRETEPRGYLHAHTNAVQTEHGSFFHLSPISSYKDPPSLS</sequence>
<comment type="caution">
    <text evidence="1">The sequence shown here is derived from an EMBL/GenBank/DDBJ whole genome shotgun (WGS) entry which is preliminary data.</text>
</comment>
<dbReference type="EMBL" id="CM023483">
    <property type="protein sequence ID" value="KAH6935318.1"/>
    <property type="molecule type" value="Genomic_DNA"/>
</dbReference>
<evidence type="ECO:0000313" key="1">
    <source>
        <dbReference type="EMBL" id="KAH6935318.1"/>
    </source>
</evidence>
<accession>A0ACB7SKS0</accession>
<protein>
    <submittedName>
        <fullName evidence="1">Uncharacterized protein</fullName>
    </submittedName>
</protein>
<gene>
    <name evidence="1" type="ORF">HPB50_005070</name>
</gene>
<dbReference type="Proteomes" id="UP000821845">
    <property type="component" value="Chromosome 3"/>
</dbReference>